<reference evidence="1" key="1">
    <citation type="submission" date="2020-04" db="EMBL/GenBank/DDBJ databases">
        <title>Hybrid Assembly of Korean Phytophthora infestans isolates.</title>
        <authorList>
            <person name="Prokchorchik M."/>
            <person name="Lee Y."/>
            <person name="Seo J."/>
            <person name="Cho J.-H."/>
            <person name="Park Y.-E."/>
            <person name="Jang D.-C."/>
            <person name="Im J.-S."/>
            <person name="Choi J.-G."/>
            <person name="Park H.-J."/>
            <person name="Lee G.-B."/>
            <person name="Lee Y.-G."/>
            <person name="Hong S.-Y."/>
            <person name="Cho K."/>
            <person name="Sohn K.H."/>
        </authorList>
    </citation>
    <scope>NUCLEOTIDE SEQUENCE</scope>
    <source>
        <strain evidence="1">KR_1_A1</strain>
    </source>
</reference>
<gene>
    <name evidence="1" type="ORF">GN244_ATG18226</name>
</gene>
<keyword evidence="2" id="KW-1185">Reference proteome</keyword>
<sequence>MASVRLEAKIAEGEESLFETETSKAEAYGFTHKSAKRSAEATEDGSRHWYRRTAPVAEQVRLPETEREASEWRTWWKETRCPTELRRKLFVGEVTVFLKKATLKRASVVQREV</sequence>
<proteinExistence type="predicted"/>
<dbReference type="Proteomes" id="UP000602510">
    <property type="component" value="Unassembled WGS sequence"/>
</dbReference>
<dbReference type="EMBL" id="WSZM01000723">
    <property type="protein sequence ID" value="KAF4030012.1"/>
    <property type="molecule type" value="Genomic_DNA"/>
</dbReference>
<organism evidence="1 2">
    <name type="scientific">Phytophthora infestans</name>
    <name type="common">Potato late blight agent</name>
    <name type="synonym">Botrytis infestans</name>
    <dbReference type="NCBI Taxonomy" id="4787"/>
    <lineage>
        <taxon>Eukaryota</taxon>
        <taxon>Sar</taxon>
        <taxon>Stramenopiles</taxon>
        <taxon>Oomycota</taxon>
        <taxon>Peronosporomycetes</taxon>
        <taxon>Peronosporales</taxon>
        <taxon>Peronosporaceae</taxon>
        <taxon>Phytophthora</taxon>
    </lineage>
</organism>
<evidence type="ECO:0000313" key="2">
    <source>
        <dbReference type="Proteomes" id="UP000602510"/>
    </source>
</evidence>
<comment type="caution">
    <text evidence="1">The sequence shown here is derived from an EMBL/GenBank/DDBJ whole genome shotgun (WGS) entry which is preliminary data.</text>
</comment>
<evidence type="ECO:0000313" key="1">
    <source>
        <dbReference type="EMBL" id="KAF4030012.1"/>
    </source>
</evidence>
<dbReference type="AlphaFoldDB" id="A0A833RPT7"/>
<accession>A0A833RPT7</accession>
<protein>
    <submittedName>
        <fullName evidence="1">Uncharacterized protein</fullName>
    </submittedName>
</protein>
<name>A0A833RPT7_PHYIN</name>